<dbReference type="Proteomes" id="UP000076796">
    <property type="component" value="Unassembled WGS sequence"/>
</dbReference>
<dbReference type="EMBL" id="LWMH01000002">
    <property type="protein sequence ID" value="KZS43626.1"/>
    <property type="molecule type" value="Genomic_DNA"/>
</dbReference>
<dbReference type="HAMAP" id="MF_01428">
    <property type="entry name" value="Glu_Q_tRNA_synth"/>
    <property type="match status" value="1"/>
</dbReference>
<evidence type="ECO:0000256" key="2">
    <source>
        <dbReference type="ARBA" id="ARBA00022723"/>
    </source>
</evidence>
<comment type="similarity">
    <text evidence="7">Belongs to the class-I aminoacyl-tRNA synthetase family. GluQ subfamily.</text>
</comment>
<dbReference type="GeneID" id="97554871"/>
<feature type="domain" description="Glutamyl/glutaminyl-tRNA synthetase class Ib catalytic" evidence="9">
    <location>
        <begin position="7"/>
        <end position="306"/>
    </location>
</feature>
<dbReference type="Pfam" id="PF00749">
    <property type="entry name" value="tRNA-synt_1c"/>
    <property type="match status" value="1"/>
</dbReference>
<dbReference type="PANTHER" id="PTHR43311:SF1">
    <property type="entry name" value="GLUTAMYL-Q TRNA(ASP) SYNTHETASE"/>
    <property type="match status" value="1"/>
</dbReference>
<keyword evidence="6 7" id="KW-0030">Aminoacyl-tRNA synthetase</keyword>
<keyword evidence="2 7" id="KW-0479">Metal-binding</keyword>
<evidence type="ECO:0000256" key="6">
    <source>
        <dbReference type="ARBA" id="ARBA00023146"/>
    </source>
</evidence>
<keyword evidence="1 7" id="KW-0436">Ligase</keyword>
<feature type="binding site" evidence="7">
    <location>
        <position position="256"/>
    </location>
    <ligand>
        <name>ATP</name>
        <dbReference type="ChEBI" id="CHEBI:30616"/>
    </ligand>
</feature>
<dbReference type="PROSITE" id="PS00178">
    <property type="entry name" value="AA_TRNA_LIGASE_I"/>
    <property type="match status" value="1"/>
</dbReference>
<dbReference type="PRINTS" id="PR00987">
    <property type="entry name" value="TRNASYNTHGLU"/>
</dbReference>
<evidence type="ECO:0000256" key="3">
    <source>
        <dbReference type="ARBA" id="ARBA00022741"/>
    </source>
</evidence>
<dbReference type="GO" id="GO:0006424">
    <property type="term" value="P:glutamyl-tRNA aminoacylation"/>
    <property type="evidence" value="ECO:0007669"/>
    <property type="project" value="InterPro"/>
</dbReference>
<proteinExistence type="inferred from homology"/>
<evidence type="ECO:0000256" key="1">
    <source>
        <dbReference type="ARBA" id="ARBA00022598"/>
    </source>
</evidence>
<dbReference type="InterPro" id="IPR049940">
    <property type="entry name" value="GluQ/Sye"/>
</dbReference>
<dbReference type="PANTHER" id="PTHR43311">
    <property type="entry name" value="GLUTAMATE--TRNA LIGASE"/>
    <property type="match status" value="1"/>
</dbReference>
<evidence type="ECO:0000256" key="4">
    <source>
        <dbReference type="ARBA" id="ARBA00022833"/>
    </source>
</evidence>
<dbReference type="InterPro" id="IPR014729">
    <property type="entry name" value="Rossmann-like_a/b/a_fold"/>
</dbReference>
<organism evidence="10 11">
    <name type="scientific">Paenibacillus glucanolyticus</name>
    <dbReference type="NCBI Taxonomy" id="59843"/>
    <lineage>
        <taxon>Bacteria</taxon>
        <taxon>Bacillati</taxon>
        <taxon>Bacillota</taxon>
        <taxon>Bacilli</taxon>
        <taxon>Bacillales</taxon>
        <taxon>Paenibacillaceae</taxon>
        <taxon>Paenibacillus</taxon>
    </lineage>
</organism>
<feature type="short sequence motif" description="'HIGH' region" evidence="7">
    <location>
        <begin position="13"/>
        <end position="23"/>
    </location>
</feature>
<evidence type="ECO:0000259" key="9">
    <source>
        <dbReference type="Pfam" id="PF00749"/>
    </source>
</evidence>
<dbReference type="InterPro" id="IPR001412">
    <property type="entry name" value="aa-tRNA-synth_I_CS"/>
</dbReference>
<dbReference type="NCBIfam" id="NF004315">
    <property type="entry name" value="PRK05710.1-4"/>
    <property type="match status" value="1"/>
</dbReference>
<dbReference type="STRING" id="59843.A3958_25115"/>
<dbReference type="GO" id="GO:0008270">
    <property type="term" value="F:zinc ion binding"/>
    <property type="evidence" value="ECO:0007669"/>
    <property type="project" value="UniProtKB-UniRule"/>
</dbReference>
<dbReference type="NCBIfam" id="TIGR03838">
    <property type="entry name" value="queuosine_YadB"/>
    <property type="match status" value="1"/>
</dbReference>
<reference evidence="10" key="1">
    <citation type="journal article" date="2016" name="Genome Announc.">
        <title>Draft genomes of two strains of Paenibacillus glucanolyticus with capability to degrade lignocellulose.</title>
        <authorList>
            <person name="Mathews S.L."/>
            <person name="Pawlak J."/>
            <person name="Grunden A.M."/>
        </authorList>
    </citation>
    <scope>NUCLEOTIDE SEQUENCE [LARGE SCALE GENOMIC DNA]</scope>
    <source>
        <strain evidence="10">SLM1</strain>
    </source>
</reference>
<keyword evidence="5 7" id="KW-0067">ATP-binding</keyword>
<dbReference type="EC" id="6.1.1.-" evidence="7"/>
<accession>A0A163E5U3</accession>
<dbReference type="InterPro" id="IPR020058">
    <property type="entry name" value="Glu/Gln-tRNA-synth_Ib_cat-dom"/>
</dbReference>
<dbReference type="AlphaFoldDB" id="A0A163E5U3"/>
<protein>
    <recommendedName>
        <fullName evidence="7">Glutamyl-Q tRNA(Asp) synthetase</fullName>
        <shortName evidence="7">Glu-Q-RSs</shortName>
        <ecNumber evidence="7">6.1.1.-</ecNumber>
    </recommendedName>
</protein>
<feature type="binding site" evidence="7">
    <location>
        <position position="112"/>
    </location>
    <ligand>
        <name>Zn(2+)</name>
        <dbReference type="ChEBI" id="CHEBI:29105"/>
    </ligand>
</feature>
<dbReference type="GO" id="GO:0005829">
    <property type="term" value="C:cytosol"/>
    <property type="evidence" value="ECO:0007669"/>
    <property type="project" value="TreeGrafter"/>
</dbReference>
<evidence type="ECO:0000256" key="7">
    <source>
        <dbReference type="HAMAP-Rule" id="MF_01428"/>
    </source>
</evidence>
<dbReference type="InterPro" id="IPR000924">
    <property type="entry name" value="Glu/Gln-tRNA-synth"/>
</dbReference>
<gene>
    <name evidence="7" type="primary">gluQ</name>
    <name evidence="10" type="ORF">AWU65_26380</name>
</gene>
<evidence type="ECO:0000313" key="10">
    <source>
        <dbReference type="EMBL" id="KZS43626.1"/>
    </source>
</evidence>
<dbReference type="Gene3D" id="3.40.50.620">
    <property type="entry name" value="HUPs"/>
    <property type="match status" value="1"/>
</dbReference>
<comment type="caution">
    <text evidence="10">The sequence shown here is derived from an EMBL/GenBank/DDBJ whole genome shotgun (WGS) entry which is preliminary data.</text>
</comment>
<dbReference type="InterPro" id="IPR022380">
    <property type="entry name" value="Glu-Q_tRNA(Asp)_Synthase"/>
</dbReference>
<feature type="binding site" evidence="7">
    <location>
        <position position="197"/>
    </location>
    <ligand>
        <name>L-glutamate</name>
        <dbReference type="ChEBI" id="CHEBI:29985"/>
    </ligand>
</feature>
<feature type="binding site" evidence="7">
    <location>
        <position position="138"/>
    </location>
    <ligand>
        <name>Zn(2+)</name>
        <dbReference type="ChEBI" id="CHEBI:29105"/>
    </ligand>
</feature>
<dbReference type="GO" id="GO:0006400">
    <property type="term" value="P:tRNA modification"/>
    <property type="evidence" value="ECO:0007669"/>
    <property type="project" value="InterPro"/>
</dbReference>
<keyword evidence="11" id="KW-1185">Reference proteome</keyword>
<feature type="short sequence motif" description="'KMSKS' region" evidence="7">
    <location>
        <begin position="253"/>
        <end position="257"/>
    </location>
</feature>
<evidence type="ECO:0000256" key="8">
    <source>
        <dbReference type="RuleBase" id="RU363037"/>
    </source>
</evidence>
<dbReference type="SUPFAM" id="SSF52374">
    <property type="entry name" value="Nucleotidylyl transferase"/>
    <property type="match status" value="1"/>
</dbReference>
<dbReference type="NCBIfam" id="NF004314">
    <property type="entry name" value="PRK05710.1-3"/>
    <property type="match status" value="1"/>
</dbReference>
<keyword evidence="3 7" id="KW-0547">Nucleotide-binding</keyword>
<feature type="binding site" evidence="7">
    <location>
        <begin position="10"/>
        <end position="14"/>
    </location>
    <ligand>
        <name>L-glutamate</name>
        <dbReference type="ChEBI" id="CHEBI:29985"/>
    </ligand>
</feature>
<dbReference type="GO" id="GO:0005524">
    <property type="term" value="F:ATP binding"/>
    <property type="evidence" value="ECO:0007669"/>
    <property type="project" value="UniProtKB-KW"/>
</dbReference>
<feature type="binding site" evidence="7">
    <location>
        <position position="46"/>
    </location>
    <ligand>
        <name>L-glutamate</name>
        <dbReference type="ChEBI" id="CHEBI:29985"/>
    </ligand>
</feature>
<comment type="function">
    <text evidence="7">Catalyzes the tRNA-independent activation of glutamate in presence of ATP and the subsequent transfer of glutamate onto a tRNA(Asp). Glutamate is transferred on the 2-amino-5-(4,5-dihydroxy-2-cyclopenten-1-yl) moiety of the queuosine in the wobble position of the QUC anticodon.</text>
</comment>
<name>A0A163E5U3_9BACL</name>
<sequence>MEQHTPIRGRFAPTPSGKMHIGNALTALLGWLQIRSMNGQYILRIEDIDTQRSREELTVEILRDLEWLGLDWDEGPGRDSDYGPYHQAARQALYEREITKLQHNHQLYPCYCSRADITAASRAPHGIASEGLRYPGTCRYLSEEEATIRKLRKKPSLRMKVPQQRISFIDGIAGAQSYLLSDGGDFVVRRADDMISYQLAVVVDDALMDITHVLRGADLLDSTPRQLLLYQALGYEPPQFAHTPLMVDAEGRRLAKRTRGLSLSFLRGQGVKPERVIGWLAWTAGLLEKPELVTPADLISLFDLSKIPSSPIKISDETRQQLFET</sequence>
<feature type="binding site" evidence="7">
    <location>
        <position position="134"/>
    </location>
    <ligand>
        <name>Zn(2+)</name>
        <dbReference type="ChEBI" id="CHEBI:29105"/>
    </ligand>
</feature>
<feature type="binding site" evidence="7">
    <location>
        <position position="215"/>
    </location>
    <ligand>
        <name>L-glutamate</name>
        <dbReference type="ChEBI" id="CHEBI:29985"/>
    </ligand>
</feature>
<dbReference type="GO" id="GO:0004818">
    <property type="term" value="F:glutamate-tRNA ligase activity"/>
    <property type="evidence" value="ECO:0007669"/>
    <property type="project" value="TreeGrafter"/>
</dbReference>
<evidence type="ECO:0000256" key="5">
    <source>
        <dbReference type="ARBA" id="ARBA00022840"/>
    </source>
</evidence>
<dbReference type="OrthoDB" id="9807503at2"/>
<feature type="binding site" evidence="7">
    <location>
        <position position="110"/>
    </location>
    <ligand>
        <name>Zn(2+)</name>
        <dbReference type="ChEBI" id="CHEBI:29105"/>
    </ligand>
</feature>
<keyword evidence="4 7" id="KW-0862">Zinc</keyword>
<evidence type="ECO:0000313" key="11">
    <source>
        <dbReference type="Proteomes" id="UP000076796"/>
    </source>
</evidence>
<keyword evidence="8" id="KW-0648">Protein biosynthesis</keyword>
<comment type="cofactor">
    <cofactor evidence="7">
        <name>Zn(2+)</name>
        <dbReference type="ChEBI" id="CHEBI:29105"/>
    </cofactor>
    <text evidence="7">Binds 1 zinc ion per subunit.</text>
</comment>
<dbReference type="RefSeq" id="WP_063479990.1">
    <property type="nucleotide sequence ID" value="NZ_CP147845.1"/>
</dbReference>